<dbReference type="EMBL" id="JAPTSV010000002">
    <property type="protein sequence ID" value="KAJ1530971.1"/>
    <property type="molecule type" value="Genomic_DNA"/>
</dbReference>
<evidence type="ECO:0000256" key="1">
    <source>
        <dbReference type="SAM" id="MobiDB-lite"/>
    </source>
</evidence>
<feature type="compositionally biased region" description="Basic and acidic residues" evidence="1">
    <location>
        <begin position="128"/>
        <end position="144"/>
    </location>
</feature>
<feature type="compositionally biased region" description="Basic residues" evidence="1">
    <location>
        <begin position="145"/>
        <end position="154"/>
    </location>
</feature>
<name>A0AAV7XZU3_9NEOP</name>
<feature type="region of interest" description="Disordered" evidence="1">
    <location>
        <begin position="123"/>
        <end position="170"/>
    </location>
</feature>
<comment type="caution">
    <text evidence="2">The sequence shown here is derived from an EMBL/GenBank/DDBJ whole genome shotgun (WGS) entry which is preliminary data.</text>
</comment>
<accession>A0AAV7XZU3</accession>
<feature type="region of interest" description="Disordered" evidence="1">
    <location>
        <begin position="252"/>
        <end position="397"/>
    </location>
</feature>
<gene>
    <name evidence="2" type="ORF">ONE63_005807</name>
</gene>
<sequence>MQRGPLKTYHKSIFWERTHKNPSCRACGSSVPLRRCSSLRRRPCSGVDCTDANYRETVARLRMLLMDSYLPCRVDSSNALGVLVSKSSPALADFIARQEDYIQQLEKESQYCRSSLCAGCPAGRAHRPHDEAQGPHLGERGSHERRARLPRAHCYRPSPPSPTRCAGYSLRHGPDPAAVAEGARPALRVPHLRAAGPAHPGAHRVAVPAPPPRRLIWPPRPGPHRLPWPDPLGVWWGHLGWLRAELRAAPVTEDPDSGAATATATAADSPDPGPALETDPTDASQKPEPEARQQTPSPPPPPASGREPASTSPGDDLGDDETTSEGSEAAADGEGKYRLAQAQLALALPPTGGNGDGQPQGPRADAGNKPLVTVNVEVKFRVKDKKDRKRKKSSTKE</sequence>
<dbReference type="AlphaFoldDB" id="A0AAV7XZU3"/>
<organism evidence="2 3">
    <name type="scientific">Megalurothrips usitatus</name>
    <name type="common">bean blossom thrips</name>
    <dbReference type="NCBI Taxonomy" id="439358"/>
    <lineage>
        <taxon>Eukaryota</taxon>
        <taxon>Metazoa</taxon>
        <taxon>Ecdysozoa</taxon>
        <taxon>Arthropoda</taxon>
        <taxon>Hexapoda</taxon>
        <taxon>Insecta</taxon>
        <taxon>Pterygota</taxon>
        <taxon>Neoptera</taxon>
        <taxon>Paraneoptera</taxon>
        <taxon>Thysanoptera</taxon>
        <taxon>Terebrantia</taxon>
        <taxon>Thripoidea</taxon>
        <taxon>Thripidae</taxon>
        <taxon>Megalurothrips</taxon>
    </lineage>
</organism>
<keyword evidence="3" id="KW-1185">Reference proteome</keyword>
<protein>
    <submittedName>
        <fullName evidence="2">Uncharacterized protein</fullName>
    </submittedName>
</protein>
<feature type="compositionally biased region" description="Basic residues" evidence="1">
    <location>
        <begin position="386"/>
        <end position="397"/>
    </location>
</feature>
<proteinExistence type="predicted"/>
<evidence type="ECO:0000313" key="2">
    <source>
        <dbReference type="EMBL" id="KAJ1530971.1"/>
    </source>
</evidence>
<reference evidence="2" key="1">
    <citation type="submission" date="2022-12" db="EMBL/GenBank/DDBJ databases">
        <title>Chromosome-level genome assembly of the bean flower thrips Megalurothrips usitatus.</title>
        <authorList>
            <person name="Ma L."/>
            <person name="Liu Q."/>
            <person name="Li H."/>
            <person name="Cai W."/>
        </authorList>
    </citation>
    <scope>NUCLEOTIDE SEQUENCE</scope>
    <source>
        <strain evidence="2">Cailab_2022a</strain>
    </source>
</reference>
<evidence type="ECO:0000313" key="3">
    <source>
        <dbReference type="Proteomes" id="UP001075354"/>
    </source>
</evidence>
<feature type="compositionally biased region" description="Low complexity" evidence="1">
    <location>
        <begin position="257"/>
        <end position="270"/>
    </location>
</feature>
<feature type="compositionally biased region" description="Low complexity" evidence="1">
    <location>
        <begin position="339"/>
        <end position="348"/>
    </location>
</feature>
<dbReference type="Proteomes" id="UP001075354">
    <property type="component" value="Chromosome 2"/>
</dbReference>